<evidence type="ECO:0000313" key="1">
    <source>
        <dbReference type="EMBL" id="JAD20724.1"/>
    </source>
</evidence>
<dbReference type="AlphaFoldDB" id="A0A0A8Y4A7"/>
<protein>
    <submittedName>
        <fullName evidence="1">Uncharacterized protein</fullName>
    </submittedName>
</protein>
<dbReference type="EMBL" id="GBRH01277171">
    <property type="protein sequence ID" value="JAD20724.1"/>
    <property type="molecule type" value="Transcribed_RNA"/>
</dbReference>
<name>A0A0A8Y4A7_ARUDO</name>
<organism evidence="1">
    <name type="scientific">Arundo donax</name>
    <name type="common">Giant reed</name>
    <name type="synonym">Donax arundinaceus</name>
    <dbReference type="NCBI Taxonomy" id="35708"/>
    <lineage>
        <taxon>Eukaryota</taxon>
        <taxon>Viridiplantae</taxon>
        <taxon>Streptophyta</taxon>
        <taxon>Embryophyta</taxon>
        <taxon>Tracheophyta</taxon>
        <taxon>Spermatophyta</taxon>
        <taxon>Magnoliopsida</taxon>
        <taxon>Liliopsida</taxon>
        <taxon>Poales</taxon>
        <taxon>Poaceae</taxon>
        <taxon>PACMAD clade</taxon>
        <taxon>Arundinoideae</taxon>
        <taxon>Arundineae</taxon>
        <taxon>Arundo</taxon>
    </lineage>
</organism>
<proteinExistence type="predicted"/>
<sequence>MGSTAAPSASSLAPTLAPISFGALVLDIKLHGQNYREGNGPFPSKFCFRLLVLIHT</sequence>
<reference evidence="1" key="1">
    <citation type="submission" date="2014-09" db="EMBL/GenBank/DDBJ databases">
        <authorList>
            <person name="Magalhaes I.L.F."/>
            <person name="Oliveira U."/>
            <person name="Santos F.R."/>
            <person name="Vidigal T.H.D.A."/>
            <person name="Brescovit A.D."/>
            <person name="Santos A.J."/>
        </authorList>
    </citation>
    <scope>NUCLEOTIDE SEQUENCE</scope>
    <source>
        <tissue evidence="1">Shoot tissue taken approximately 20 cm above the soil surface</tissue>
    </source>
</reference>
<accession>A0A0A8Y4A7</accession>
<reference evidence="1" key="2">
    <citation type="journal article" date="2015" name="Data Brief">
        <title>Shoot transcriptome of the giant reed, Arundo donax.</title>
        <authorList>
            <person name="Barrero R.A."/>
            <person name="Guerrero F.D."/>
            <person name="Moolhuijzen P."/>
            <person name="Goolsby J.A."/>
            <person name="Tidwell J."/>
            <person name="Bellgard S.E."/>
            <person name="Bellgard M.I."/>
        </authorList>
    </citation>
    <scope>NUCLEOTIDE SEQUENCE</scope>
    <source>
        <tissue evidence="1">Shoot tissue taken approximately 20 cm above the soil surface</tissue>
    </source>
</reference>